<evidence type="ECO:0000256" key="4">
    <source>
        <dbReference type="ARBA" id="ARBA00022692"/>
    </source>
</evidence>
<evidence type="ECO:0000256" key="1">
    <source>
        <dbReference type="ARBA" id="ARBA00004651"/>
    </source>
</evidence>
<comment type="subcellular location">
    <subcellularLocation>
        <location evidence="1">Cell membrane</location>
        <topology evidence="1">Multi-pass membrane protein</topology>
    </subcellularLocation>
</comment>
<evidence type="ECO:0000256" key="8">
    <source>
        <dbReference type="SAM" id="Phobius"/>
    </source>
</evidence>
<sequence length="303" mass="33428">MLLCATPVLLGGVLEDLTKHVSPTARLLCAIASAAVGVFVLRAVVGRVDLPLIDHLLKFWPVALGLTLLMVSGLTNAINIIDGFNGLAGGFAILVFGSLGLVAHQVDDWLILSISLTMIGAIMGFLIWNYPFASIFLGDGGAYFIGFIMAELVVLLITRHPSVSAWYAAVVTIYPVCETVFTIYRRRFVRGCAAGKPDGIHLHTLIFRRLVRRGGHPETPRQRTRRNARTSPYLWLISLIAVVPATFFWQNEVVLTATAITFIAVYVWLYISIVKFRTPRWLVTYMPHEVEPPATETPTNPPC</sequence>
<keyword evidence="10" id="KW-1185">Reference proteome</keyword>
<dbReference type="CDD" id="cd06912">
    <property type="entry name" value="GT_MraY_like"/>
    <property type="match status" value="1"/>
</dbReference>
<dbReference type="GO" id="GO:0009103">
    <property type="term" value="P:lipopolysaccharide biosynthetic process"/>
    <property type="evidence" value="ECO:0007669"/>
    <property type="project" value="TreeGrafter"/>
</dbReference>
<dbReference type="GO" id="GO:0071555">
    <property type="term" value="P:cell wall organization"/>
    <property type="evidence" value="ECO:0007669"/>
    <property type="project" value="TreeGrafter"/>
</dbReference>
<proteinExistence type="predicted"/>
<dbReference type="AlphaFoldDB" id="A0A4P8ITV6"/>
<evidence type="ECO:0000256" key="6">
    <source>
        <dbReference type="ARBA" id="ARBA00023136"/>
    </source>
</evidence>
<feature type="transmembrane region" description="Helical" evidence="8">
    <location>
        <begin position="57"/>
        <end position="78"/>
    </location>
</feature>
<reference evidence="9 10" key="1">
    <citation type="submission" date="2019-05" db="EMBL/GenBank/DDBJ databases">
        <title>Burkholderia sp. DHOD12, isolated from subtropical forest soil.</title>
        <authorList>
            <person name="Gao Z.-H."/>
            <person name="Qiu L.-H."/>
        </authorList>
    </citation>
    <scope>NUCLEOTIDE SEQUENCE [LARGE SCALE GENOMIC DNA]</scope>
    <source>
        <strain evidence="9 10">DHOD12</strain>
    </source>
</reference>
<keyword evidence="2" id="KW-1003">Cell membrane</keyword>
<evidence type="ECO:0000313" key="10">
    <source>
        <dbReference type="Proteomes" id="UP000298656"/>
    </source>
</evidence>
<dbReference type="OrthoDB" id="9783652at2"/>
<keyword evidence="5 8" id="KW-1133">Transmembrane helix</keyword>
<dbReference type="KEGG" id="tvl:FAZ95_12955"/>
<feature type="transmembrane region" description="Helical" evidence="8">
    <location>
        <begin position="84"/>
        <end position="102"/>
    </location>
</feature>
<keyword evidence="7" id="KW-0460">Magnesium</keyword>
<evidence type="ECO:0000256" key="5">
    <source>
        <dbReference type="ARBA" id="ARBA00022989"/>
    </source>
</evidence>
<organism evidence="9 10">
    <name type="scientific">Trinickia violacea</name>
    <dbReference type="NCBI Taxonomy" id="2571746"/>
    <lineage>
        <taxon>Bacteria</taxon>
        <taxon>Pseudomonadati</taxon>
        <taxon>Pseudomonadota</taxon>
        <taxon>Betaproteobacteria</taxon>
        <taxon>Burkholderiales</taxon>
        <taxon>Burkholderiaceae</taxon>
        <taxon>Trinickia</taxon>
    </lineage>
</organism>
<feature type="binding site" evidence="7">
    <location>
        <position position="139"/>
    </location>
    <ligand>
        <name>Mg(2+)</name>
        <dbReference type="ChEBI" id="CHEBI:18420"/>
    </ligand>
</feature>
<feature type="transmembrane region" description="Helical" evidence="8">
    <location>
        <begin position="109"/>
        <end position="128"/>
    </location>
</feature>
<feature type="binding site" evidence="7">
    <location>
        <position position="79"/>
    </location>
    <ligand>
        <name>Mg(2+)</name>
        <dbReference type="ChEBI" id="CHEBI:18420"/>
    </ligand>
</feature>
<feature type="transmembrane region" description="Helical" evidence="8">
    <location>
        <begin position="140"/>
        <end position="158"/>
    </location>
</feature>
<dbReference type="PANTHER" id="PTHR22926">
    <property type="entry name" value="PHOSPHO-N-ACETYLMURAMOYL-PENTAPEPTIDE-TRANSFERASE"/>
    <property type="match status" value="1"/>
</dbReference>
<evidence type="ECO:0000256" key="2">
    <source>
        <dbReference type="ARBA" id="ARBA00022475"/>
    </source>
</evidence>
<dbReference type="Pfam" id="PF00953">
    <property type="entry name" value="Glycos_transf_4"/>
    <property type="match status" value="1"/>
</dbReference>
<dbReference type="GO" id="GO:0046872">
    <property type="term" value="F:metal ion binding"/>
    <property type="evidence" value="ECO:0007669"/>
    <property type="project" value="UniProtKB-KW"/>
</dbReference>
<evidence type="ECO:0000256" key="7">
    <source>
        <dbReference type="PIRSR" id="PIRSR600715-1"/>
    </source>
</evidence>
<keyword evidence="6 8" id="KW-0472">Membrane</keyword>
<gene>
    <name evidence="9" type="ORF">FAZ95_12955</name>
</gene>
<feature type="transmembrane region" description="Helical" evidence="8">
    <location>
        <begin position="233"/>
        <end position="249"/>
    </location>
</feature>
<feature type="transmembrane region" description="Helical" evidence="8">
    <location>
        <begin position="25"/>
        <end position="45"/>
    </location>
</feature>
<dbReference type="EMBL" id="CP040077">
    <property type="protein sequence ID" value="QCP51761.1"/>
    <property type="molecule type" value="Genomic_DNA"/>
</dbReference>
<comment type="cofactor">
    <cofactor evidence="7">
        <name>Mg(2+)</name>
        <dbReference type="ChEBI" id="CHEBI:18420"/>
    </cofactor>
</comment>
<evidence type="ECO:0000313" key="9">
    <source>
        <dbReference type="EMBL" id="QCP51761.1"/>
    </source>
</evidence>
<protein>
    <submittedName>
        <fullName evidence="9">Glycosyltransferase</fullName>
    </submittedName>
</protein>
<feature type="transmembrane region" description="Helical" evidence="8">
    <location>
        <begin position="255"/>
        <end position="276"/>
    </location>
</feature>
<dbReference type="InterPro" id="IPR000715">
    <property type="entry name" value="Glycosyl_transferase_4"/>
</dbReference>
<dbReference type="GO" id="GO:0005886">
    <property type="term" value="C:plasma membrane"/>
    <property type="evidence" value="ECO:0007669"/>
    <property type="project" value="UniProtKB-SubCell"/>
</dbReference>
<evidence type="ECO:0000256" key="3">
    <source>
        <dbReference type="ARBA" id="ARBA00022679"/>
    </source>
</evidence>
<dbReference type="Proteomes" id="UP000298656">
    <property type="component" value="Chromosome 1"/>
</dbReference>
<name>A0A4P8ITV6_9BURK</name>
<accession>A0A4P8ITV6</accession>
<keyword evidence="4 8" id="KW-0812">Transmembrane</keyword>
<dbReference type="GO" id="GO:0016780">
    <property type="term" value="F:phosphotransferase activity, for other substituted phosphate groups"/>
    <property type="evidence" value="ECO:0007669"/>
    <property type="project" value="InterPro"/>
</dbReference>
<keyword evidence="3 9" id="KW-0808">Transferase</keyword>
<dbReference type="GO" id="GO:0044038">
    <property type="term" value="P:cell wall macromolecule biosynthetic process"/>
    <property type="evidence" value="ECO:0007669"/>
    <property type="project" value="TreeGrafter"/>
</dbReference>
<dbReference type="PANTHER" id="PTHR22926:SF3">
    <property type="entry name" value="UNDECAPRENYL-PHOSPHATE ALPHA-N-ACETYLGLUCOSAMINYL 1-PHOSPHATE TRANSFERASE"/>
    <property type="match status" value="1"/>
</dbReference>
<keyword evidence="7" id="KW-0479">Metal-binding</keyword>